<evidence type="ECO:0000256" key="1">
    <source>
        <dbReference type="SAM" id="MobiDB-lite"/>
    </source>
</evidence>
<dbReference type="Proteomes" id="UP000823388">
    <property type="component" value="Chromosome 2K"/>
</dbReference>
<sequence>MVQNSTQRMLHLTKLLCTGLGVERNMGGRYLIADGSINTPSTLSDVQASGCRSQTEIRSQTCQQTYPRYGPSQQESEARKIVEEKVDSQTEIINCLKEGYAGLALIIQTHLNIPIPPLVLPSQTGSSHLGTSGGSNSGPANSGAARVVGEEEVVADEAHIDESTANQANST</sequence>
<feature type="compositionally biased region" description="Low complexity" evidence="1">
    <location>
        <begin position="137"/>
        <end position="147"/>
    </location>
</feature>
<evidence type="ECO:0000313" key="3">
    <source>
        <dbReference type="Proteomes" id="UP000823388"/>
    </source>
</evidence>
<dbReference type="AlphaFoldDB" id="A0A8T0W2F1"/>
<gene>
    <name evidence="2" type="ORF">PVAP13_2KG120000</name>
</gene>
<accession>A0A8T0W2F1</accession>
<feature type="region of interest" description="Disordered" evidence="1">
    <location>
        <begin position="124"/>
        <end position="171"/>
    </location>
</feature>
<name>A0A8T0W2F1_PANVG</name>
<evidence type="ECO:0000313" key="2">
    <source>
        <dbReference type="EMBL" id="KAG2640797.1"/>
    </source>
</evidence>
<keyword evidence="3" id="KW-1185">Reference proteome</keyword>
<proteinExistence type="predicted"/>
<dbReference type="EMBL" id="CM029039">
    <property type="protein sequence ID" value="KAG2640797.1"/>
    <property type="molecule type" value="Genomic_DNA"/>
</dbReference>
<protein>
    <submittedName>
        <fullName evidence="2">Uncharacterized protein</fullName>
    </submittedName>
</protein>
<organism evidence="2 3">
    <name type="scientific">Panicum virgatum</name>
    <name type="common">Blackwell switchgrass</name>
    <dbReference type="NCBI Taxonomy" id="38727"/>
    <lineage>
        <taxon>Eukaryota</taxon>
        <taxon>Viridiplantae</taxon>
        <taxon>Streptophyta</taxon>
        <taxon>Embryophyta</taxon>
        <taxon>Tracheophyta</taxon>
        <taxon>Spermatophyta</taxon>
        <taxon>Magnoliopsida</taxon>
        <taxon>Liliopsida</taxon>
        <taxon>Poales</taxon>
        <taxon>Poaceae</taxon>
        <taxon>PACMAD clade</taxon>
        <taxon>Panicoideae</taxon>
        <taxon>Panicodae</taxon>
        <taxon>Paniceae</taxon>
        <taxon>Panicinae</taxon>
        <taxon>Panicum</taxon>
        <taxon>Panicum sect. Hiantes</taxon>
    </lineage>
</organism>
<comment type="caution">
    <text evidence="2">The sequence shown here is derived from an EMBL/GenBank/DDBJ whole genome shotgun (WGS) entry which is preliminary data.</text>
</comment>
<reference evidence="2" key="1">
    <citation type="submission" date="2020-05" db="EMBL/GenBank/DDBJ databases">
        <title>WGS assembly of Panicum virgatum.</title>
        <authorList>
            <person name="Lovell J.T."/>
            <person name="Jenkins J."/>
            <person name="Shu S."/>
            <person name="Juenger T.E."/>
            <person name="Schmutz J."/>
        </authorList>
    </citation>
    <scope>NUCLEOTIDE SEQUENCE</scope>
    <source>
        <strain evidence="2">AP13</strain>
    </source>
</reference>